<dbReference type="EMBL" id="KV784353">
    <property type="protein sequence ID" value="OEU23675.1"/>
    <property type="molecule type" value="Genomic_DNA"/>
</dbReference>
<dbReference type="InterPro" id="IPR037158">
    <property type="entry name" value="Thr_synth_N_sf"/>
</dbReference>
<proteinExistence type="predicted"/>
<dbReference type="InterPro" id="IPR051166">
    <property type="entry name" value="Threonine_Synthase"/>
</dbReference>
<dbReference type="Gene3D" id="3.40.50.1100">
    <property type="match status" value="2"/>
</dbReference>
<name>A0A1E7FZW5_9STRA</name>
<dbReference type="AlphaFoldDB" id="A0A1E7FZW5"/>
<evidence type="ECO:0000313" key="3">
    <source>
        <dbReference type="Proteomes" id="UP000095751"/>
    </source>
</evidence>
<dbReference type="InterPro" id="IPR036052">
    <property type="entry name" value="TrpB-like_PALP_sf"/>
</dbReference>
<dbReference type="GO" id="GO:0004795">
    <property type="term" value="F:threonine synthase activity"/>
    <property type="evidence" value="ECO:0007669"/>
    <property type="project" value="TreeGrafter"/>
</dbReference>
<dbReference type="InterPro" id="IPR029144">
    <property type="entry name" value="Thr_synth_N"/>
</dbReference>
<gene>
    <name evidence="2" type="ORF">FRACYDRAFT_147802</name>
</gene>
<dbReference type="OrthoDB" id="5203861at2759"/>
<dbReference type="SUPFAM" id="SSF53686">
    <property type="entry name" value="Tryptophan synthase beta subunit-like PLP-dependent enzymes"/>
    <property type="match status" value="1"/>
</dbReference>
<dbReference type="PANTHER" id="PTHR42690">
    <property type="entry name" value="THREONINE SYNTHASE FAMILY MEMBER"/>
    <property type="match status" value="1"/>
</dbReference>
<dbReference type="GO" id="GO:0009088">
    <property type="term" value="P:threonine biosynthetic process"/>
    <property type="evidence" value="ECO:0007669"/>
    <property type="project" value="TreeGrafter"/>
</dbReference>
<dbReference type="Proteomes" id="UP000095751">
    <property type="component" value="Unassembled WGS sequence"/>
</dbReference>
<feature type="non-terminal residue" evidence="2">
    <location>
        <position position="1"/>
    </location>
</feature>
<sequence length="476" mass="53646">YTSTRDATKFYTFEEALFSGYAKDGGLFVPEKLPQVNSTTLKEWSTLGYVDLSTEVLHPFIGPGQISKLELKSLLERALLNGNAFDTTDDNLVPIVPIVKKRRTTTFNDHDDDEICRCYVAELFHGPTYCFKDLGMRATIFLLDYFATKKNNDTANTNKSINKKVVLLASTTGDTGPAAVQAVQDLNSPNLSIVIHYPSGQISDFQRKQMTTVQSSRVKIVSFEGGGDDLDRPIKRIITSTTTKTKTKTKMATTDNGRDDDSNNTIICGVNSYNIGRPLMQMVHFIWTYLRVKEQHIKNENENENETKQKEDNFRLDIVIPTGAMGNIAGCYMAKKMGVPFGMLCAGVNINDITHRAFSTGIIQRPTEDENMKQSLSDAINIQLPYNLERLLFYLTNESHDQVKAWYDQLEEEAPSSSQAGYKDVTTDWLNKLQTEFRSARVTDDQLCTTMKRVLEDYNYWVDPHTGVAFSAAEQL</sequence>
<feature type="non-terminal residue" evidence="2">
    <location>
        <position position="476"/>
    </location>
</feature>
<organism evidence="2 3">
    <name type="scientific">Fragilariopsis cylindrus CCMP1102</name>
    <dbReference type="NCBI Taxonomy" id="635003"/>
    <lineage>
        <taxon>Eukaryota</taxon>
        <taxon>Sar</taxon>
        <taxon>Stramenopiles</taxon>
        <taxon>Ochrophyta</taxon>
        <taxon>Bacillariophyta</taxon>
        <taxon>Bacillariophyceae</taxon>
        <taxon>Bacillariophycidae</taxon>
        <taxon>Bacillariales</taxon>
        <taxon>Bacillariaceae</taxon>
        <taxon>Fragilariopsis</taxon>
    </lineage>
</organism>
<protein>
    <submittedName>
        <fullName evidence="2">Tryptophan synthase beta subunit-like PLP-dependent enzyme</fullName>
    </submittedName>
</protein>
<dbReference type="PANTHER" id="PTHR42690:SF1">
    <property type="entry name" value="THREONINE SYNTHASE-LIKE 2"/>
    <property type="match status" value="1"/>
</dbReference>
<reference evidence="2 3" key="1">
    <citation type="submission" date="2016-09" db="EMBL/GenBank/DDBJ databases">
        <title>Extensive genetic diversity and differential bi-allelic expression allows diatom success in the polar Southern Ocean.</title>
        <authorList>
            <consortium name="DOE Joint Genome Institute"/>
            <person name="Mock T."/>
            <person name="Otillar R.P."/>
            <person name="Strauss J."/>
            <person name="Dupont C."/>
            <person name="Frickenhaus S."/>
            <person name="Maumus F."/>
            <person name="Mcmullan M."/>
            <person name="Sanges R."/>
            <person name="Schmutz J."/>
            <person name="Toseland A."/>
            <person name="Valas R."/>
            <person name="Veluchamy A."/>
            <person name="Ward B.J."/>
            <person name="Allen A."/>
            <person name="Barry K."/>
            <person name="Falciatore A."/>
            <person name="Ferrante M."/>
            <person name="Fortunato A.E."/>
            <person name="Gloeckner G."/>
            <person name="Gruber A."/>
            <person name="Hipkin R."/>
            <person name="Janech M."/>
            <person name="Kroth P."/>
            <person name="Leese F."/>
            <person name="Lindquist E."/>
            <person name="Lyon B.R."/>
            <person name="Martin J."/>
            <person name="Mayer C."/>
            <person name="Parker M."/>
            <person name="Quesneville H."/>
            <person name="Raymond J."/>
            <person name="Uhlig C."/>
            <person name="Valentin K.U."/>
            <person name="Worden A.Z."/>
            <person name="Armbrust E.V."/>
            <person name="Bowler C."/>
            <person name="Green B."/>
            <person name="Moulton V."/>
            <person name="Van Oosterhout C."/>
            <person name="Grigoriev I."/>
        </authorList>
    </citation>
    <scope>NUCLEOTIDE SEQUENCE [LARGE SCALE GENOMIC DNA]</scope>
    <source>
        <strain evidence="2 3">CCMP1102</strain>
    </source>
</reference>
<dbReference type="InParanoid" id="A0A1E7FZW5"/>
<dbReference type="Pfam" id="PF14821">
    <property type="entry name" value="Thr_synth_N"/>
    <property type="match status" value="1"/>
</dbReference>
<evidence type="ECO:0000259" key="1">
    <source>
        <dbReference type="Pfam" id="PF14821"/>
    </source>
</evidence>
<keyword evidence="3" id="KW-1185">Reference proteome</keyword>
<dbReference type="Gene3D" id="3.90.1380.10">
    <property type="entry name" value="Threonine synthase, N-terminal domain"/>
    <property type="match status" value="1"/>
</dbReference>
<evidence type="ECO:0000313" key="2">
    <source>
        <dbReference type="EMBL" id="OEU23675.1"/>
    </source>
</evidence>
<accession>A0A1E7FZW5</accession>
<feature type="domain" description="Threonine synthase N-terminal" evidence="1">
    <location>
        <begin position="1"/>
        <end position="78"/>
    </location>
</feature>
<dbReference type="KEGG" id="fcy:FRACYDRAFT_147802"/>